<sequence>MKYNGMAGILQRETNADGPWHGVDFDASFGFPVTKASTAIPPTSLSNVTLDSLSTMQRKAFDIVRAQLLMVVVVSALKVIAPTGIAAANIRGSTNFSLLSLLSHTLAGRTPPSHSDGGGGRQAAHHQRILVFECGDDREVGCMPSSLTPPGRSEERTLCSVATPPSSLRFDLQRLMTHSHTQQMGEKSLSRSSSFKSKQCKSMMACNEARSDGARGDDKTGKEEAAGKNTS</sequence>
<comment type="caution">
    <text evidence="2">The sequence shown here is derived from an EMBL/GenBank/DDBJ whole genome shotgun (WGS) entry which is preliminary data.</text>
</comment>
<dbReference type="EMBL" id="WHVB01000077">
    <property type="protein sequence ID" value="KAF8463193.1"/>
    <property type="molecule type" value="Genomic_DNA"/>
</dbReference>
<dbReference type="AlphaFoldDB" id="A0A9P5MN35"/>
<feature type="compositionally biased region" description="Low complexity" evidence="1">
    <location>
        <begin position="190"/>
        <end position="202"/>
    </location>
</feature>
<dbReference type="Proteomes" id="UP000759537">
    <property type="component" value="Unassembled WGS sequence"/>
</dbReference>
<gene>
    <name evidence="2" type="ORF">DFH94DRAFT_848994</name>
</gene>
<evidence type="ECO:0000313" key="2">
    <source>
        <dbReference type="EMBL" id="KAF8463193.1"/>
    </source>
</evidence>
<keyword evidence="3" id="KW-1185">Reference proteome</keyword>
<organism evidence="2 3">
    <name type="scientific">Russula ochroleuca</name>
    <dbReference type="NCBI Taxonomy" id="152965"/>
    <lineage>
        <taxon>Eukaryota</taxon>
        <taxon>Fungi</taxon>
        <taxon>Dikarya</taxon>
        <taxon>Basidiomycota</taxon>
        <taxon>Agaricomycotina</taxon>
        <taxon>Agaricomycetes</taxon>
        <taxon>Russulales</taxon>
        <taxon>Russulaceae</taxon>
        <taxon>Russula</taxon>
    </lineage>
</organism>
<protein>
    <submittedName>
        <fullName evidence="2">Uncharacterized protein</fullName>
    </submittedName>
</protein>
<evidence type="ECO:0000313" key="3">
    <source>
        <dbReference type="Proteomes" id="UP000759537"/>
    </source>
</evidence>
<proteinExistence type="predicted"/>
<reference evidence="2" key="2">
    <citation type="journal article" date="2020" name="Nat. Commun.">
        <title>Large-scale genome sequencing of mycorrhizal fungi provides insights into the early evolution of symbiotic traits.</title>
        <authorList>
            <person name="Miyauchi S."/>
            <person name="Kiss E."/>
            <person name="Kuo A."/>
            <person name="Drula E."/>
            <person name="Kohler A."/>
            <person name="Sanchez-Garcia M."/>
            <person name="Morin E."/>
            <person name="Andreopoulos B."/>
            <person name="Barry K.W."/>
            <person name="Bonito G."/>
            <person name="Buee M."/>
            <person name="Carver A."/>
            <person name="Chen C."/>
            <person name="Cichocki N."/>
            <person name="Clum A."/>
            <person name="Culley D."/>
            <person name="Crous P.W."/>
            <person name="Fauchery L."/>
            <person name="Girlanda M."/>
            <person name="Hayes R.D."/>
            <person name="Keri Z."/>
            <person name="LaButti K."/>
            <person name="Lipzen A."/>
            <person name="Lombard V."/>
            <person name="Magnuson J."/>
            <person name="Maillard F."/>
            <person name="Murat C."/>
            <person name="Nolan M."/>
            <person name="Ohm R.A."/>
            <person name="Pangilinan J."/>
            <person name="Pereira M.F."/>
            <person name="Perotto S."/>
            <person name="Peter M."/>
            <person name="Pfister S."/>
            <person name="Riley R."/>
            <person name="Sitrit Y."/>
            <person name="Stielow J.B."/>
            <person name="Szollosi G."/>
            <person name="Zifcakova L."/>
            <person name="Stursova M."/>
            <person name="Spatafora J.W."/>
            <person name="Tedersoo L."/>
            <person name="Vaario L.M."/>
            <person name="Yamada A."/>
            <person name="Yan M."/>
            <person name="Wang P."/>
            <person name="Xu J."/>
            <person name="Bruns T."/>
            <person name="Baldrian P."/>
            <person name="Vilgalys R."/>
            <person name="Dunand C."/>
            <person name="Henrissat B."/>
            <person name="Grigoriev I.V."/>
            <person name="Hibbett D."/>
            <person name="Nagy L.G."/>
            <person name="Martin F.M."/>
        </authorList>
    </citation>
    <scope>NUCLEOTIDE SEQUENCE</scope>
    <source>
        <strain evidence="2">Prilba</strain>
    </source>
</reference>
<name>A0A9P5MN35_9AGAM</name>
<reference evidence="2" key="1">
    <citation type="submission" date="2019-10" db="EMBL/GenBank/DDBJ databases">
        <authorList>
            <consortium name="DOE Joint Genome Institute"/>
            <person name="Kuo A."/>
            <person name="Miyauchi S."/>
            <person name="Kiss E."/>
            <person name="Drula E."/>
            <person name="Kohler A."/>
            <person name="Sanchez-Garcia M."/>
            <person name="Andreopoulos B."/>
            <person name="Barry K.W."/>
            <person name="Bonito G."/>
            <person name="Buee M."/>
            <person name="Carver A."/>
            <person name="Chen C."/>
            <person name="Cichocki N."/>
            <person name="Clum A."/>
            <person name="Culley D."/>
            <person name="Crous P.W."/>
            <person name="Fauchery L."/>
            <person name="Girlanda M."/>
            <person name="Hayes R."/>
            <person name="Keri Z."/>
            <person name="LaButti K."/>
            <person name="Lipzen A."/>
            <person name="Lombard V."/>
            <person name="Magnuson J."/>
            <person name="Maillard F."/>
            <person name="Morin E."/>
            <person name="Murat C."/>
            <person name="Nolan M."/>
            <person name="Ohm R."/>
            <person name="Pangilinan J."/>
            <person name="Pereira M."/>
            <person name="Perotto S."/>
            <person name="Peter M."/>
            <person name="Riley R."/>
            <person name="Sitrit Y."/>
            <person name="Stielow B."/>
            <person name="Szollosi G."/>
            <person name="Zifcakova L."/>
            <person name="Stursova M."/>
            <person name="Spatafora J.W."/>
            <person name="Tedersoo L."/>
            <person name="Vaario L.-M."/>
            <person name="Yamada A."/>
            <person name="Yan M."/>
            <person name="Wang P."/>
            <person name="Xu J."/>
            <person name="Bruns T."/>
            <person name="Baldrian P."/>
            <person name="Vilgalys R."/>
            <person name="Henrissat B."/>
            <person name="Grigoriev I.V."/>
            <person name="Hibbett D."/>
            <person name="Nagy L.G."/>
            <person name="Martin F.M."/>
        </authorList>
    </citation>
    <scope>NUCLEOTIDE SEQUENCE</scope>
    <source>
        <strain evidence="2">Prilba</strain>
    </source>
</reference>
<accession>A0A9P5MN35</accession>
<feature type="region of interest" description="Disordered" evidence="1">
    <location>
        <begin position="179"/>
        <end position="231"/>
    </location>
</feature>
<evidence type="ECO:0000256" key="1">
    <source>
        <dbReference type="SAM" id="MobiDB-lite"/>
    </source>
</evidence>
<feature type="compositionally biased region" description="Basic and acidic residues" evidence="1">
    <location>
        <begin position="209"/>
        <end position="231"/>
    </location>
</feature>